<dbReference type="EMBL" id="JAAKZX010000207">
    <property type="protein sequence ID" value="NGO47835.1"/>
    <property type="molecule type" value="Genomic_DNA"/>
</dbReference>
<dbReference type="Gene3D" id="3.40.50.300">
    <property type="entry name" value="P-loop containing nucleotide triphosphate hydrolases"/>
    <property type="match status" value="1"/>
</dbReference>
<evidence type="ECO:0000313" key="2">
    <source>
        <dbReference type="EMBL" id="NGO47835.1"/>
    </source>
</evidence>
<dbReference type="SUPFAM" id="SSF52540">
    <property type="entry name" value="P-loop containing nucleoside triphosphate hydrolases"/>
    <property type="match status" value="1"/>
</dbReference>
<dbReference type="InterPro" id="IPR027417">
    <property type="entry name" value="P-loop_NTPase"/>
</dbReference>
<gene>
    <name evidence="2" type="ORF">G6048_39100</name>
</gene>
<evidence type="ECO:0000313" key="3">
    <source>
        <dbReference type="Proteomes" id="UP001518140"/>
    </source>
</evidence>
<dbReference type="Pfam" id="PF00271">
    <property type="entry name" value="Helicase_C"/>
    <property type="match status" value="1"/>
</dbReference>
<proteinExistence type="predicted"/>
<dbReference type="PROSITE" id="PS51194">
    <property type="entry name" value="HELICASE_CTER"/>
    <property type="match status" value="1"/>
</dbReference>
<organism evidence="2 3">
    <name type="scientific">Streptomyces ureilyticus</name>
    <dbReference type="NCBI Taxonomy" id="1775131"/>
    <lineage>
        <taxon>Bacteria</taxon>
        <taxon>Bacillati</taxon>
        <taxon>Actinomycetota</taxon>
        <taxon>Actinomycetes</taxon>
        <taxon>Kitasatosporales</taxon>
        <taxon>Streptomycetaceae</taxon>
        <taxon>Streptomyces</taxon>
    </lineage>
</organism>
<accession>A0ABX0E356</accession>
<dbReference type="CDD" id="cd18785">
    <property type="entry name" value="SF2_C"/>
    <property type="match status" value="1"/>
</dbReference>
<feature type="domain" description="Helicase C-terminal" evidence="1">
    <location>
        <begin position="39"/>
        <end position="199"/>
    </location>
</feature>
<dbReference type="RefSeq" id="WP_165344347.1">
    <property type="nucleotide sequence ID" value="NZ_JAAKZX010000207.1"/>
</dbReference>
<comment type="caution">
    <text evidence="2">The sequence shown here is derived from an EMBL/GenBank/DDBJ whole genome shotgun (WGS) entry which is preliminary data.</text>
</comment>
<keyword evidence="3" id="KW-1185">Reference proteome</keyword>
<name>A0ABX0E356_9ACTN</name>
<evidence type="ECO:0000259" key="1">
    <source>
        <dbReference type="PROSITE" id="PS51194"/>
    </source>
</evidence>
<dbReference type="Proteomes" id="UP001518140">
    <property type="component" value="Unassembled WGS sequence"/>
</dbReference>
<reference evidence="2 3" key="1">
    <citation type="submission" date="2020-02" db="EMBL/GenBank/DDBJ databases">
        <title>Whole-genome analyses of novel actinobacteria.</title>
        <authorList>
            <person name="Sahin N."/>
            <person name="Tokatli A."/>
        </authorList>
    </citation>
    <scope>NUCLEOTIDE SEQUENCE [LARGE SCALE GENOMIC DNA]</scope>
    <source>
        <strain evidence="2 3">YC419</strain>
    </source>
</reference>
<sequence length="321" mass="36050">MVTAAREITLVHARFRADIATNPVDVAAECALPPSDAPRVAQAATRWYEVHTTYGLRIDELDNYVRDISEYPELVATEANISRITSDVGFLNIRTDLERLENSPADPEERIRILAATRAISHGVDVSRLGIMTVMGMPNQAAELIQASARVGRNEPGLVFCLINPMRDRDTSAFRWFAKWASYLDRLVHKVPVNRESLPVLQRVLPGGLMAWLYQKHEHDWLASGRGHKKLRQSHAVVAALNAGAIDESTLIDELRDGFGIDPADPRFRRHAQEIETFVHETVRQARLNADSNRTMPDLLDPRPPMSLRDVGMSIELRAEL</sequence>
<dbReference type="InterPro" id="IPR001650">
    <property type="entry name" value="Helicase_C-like"/>
</dbReference>
<protein>
    <recommendedName>
        <fullName evidence="1">Helicase C-terminal domain-containing protein</fullName>
    </recommendedName>
</protein>